<gene>
    <name evidence="2" type="ORF">MCNF_27870</name>
</gene>
<dbReference type="OrthoDB" id="4537491at2"/>
<dbReference type="InterPro" id="IPR050109">
    <property type="entry name" value="HTH-type_TetR-like_transc_reg"/>
</dbReference>
<evidence type="ECO:0000256" key="1">
    <source>
        <dbReference type="ARBA" id="ARBA00023125"/>
    </source>
</evidence>
<protein>
    <submittedName>
        <fullName evidence="2">Putative transcriptional regulator, TetR family protein</fullName>
    </submittedName>
</protein>
<dbReference type="PRINTS" id="PR00455">
    <property type="entry name" value="HTHTETR"/>
</dbReference>
<dbReference type="RefSeq" id="WP_085152569.1">
    <property type="nucleotide sequence ID" value="NZ_AP022612.1"/>
</dbReference>
<organism evidence="2 3">
    <name type="scientific">Mycolicibacterium confluentis</name>
    <dbReference type="NCBI Taxonomy" id="28047"/>
    <lineage>
        <taxon>Bacteria</taxon>
        <taxon>Bacillati</taxon>
        <taxon>Actinomycetota</taxon>
        <taxon>Actinomycetes</taxon>
        <taxon>Mycobacteriales</taxon>
        <taxon>Mycobacteriaceae</taxon>
        <taxon>Mycolicibacterium</taxon>
    </lineage>
</organism>
<reference evidence="2" key="1">
    <citation type="journal article" date="2019" name="Emerg. Microbes Infect.">
        <title>Comprehensive subspecies identification of 175 nontuberculous mycobacteria species based on 7547 genomic profiles.</title>
        <authorList>
            <person name="Matsumoto Y."/>
            <person name="Kinjo T."/>
            <person name="Motooka D."/>
            <person name="Nabeya D."/>
            <person name="Jung N."/>
            <person name="Uechi K."/>
            <person name="Horii T."/>
            <person name="Iida T."/>
            <person name="Fujita J."/>
            <person name="Nakamura S."/>
        </authorList>
    </citation>
    <scope>NUCLEOTIDE SEQUENCE [LARGE SCALE GENOMIC DNA]</scope>
    <source>
        <strain evidence="2">JCM 13671</strain>
    </source>
</reference>
<dbReference type="PANTHER" id="PTHR30055">
    <property type="entry name" value="HTH-TYPE TRANSCRIPTIONAL REGULATOR RUTR"/>
    <property type="match status" value="1"/>
</dbReference>
<dbReference type="SUPFAM" id="SSF46689">
    <property type="entry name" value="Homeodomain-like"/>
    <property type="match status" value="1"/>
</dbReference>
<dbReference type="InterPro" id="IPR001647">
    <property type="entry name" value="HTH_TetR"/>
</dbReference>
<accession>A0A7I7XZD7</accession>
<keyword evidence="1" id="KW-0238">DNA-binding</keyword>
<dbReference type="InterPro" id="IPR009057">
    <property type="entry name" value="Homeodomain-like_sf"/>
</dbReference>
<dbReference type="GO" id="GO:0003700">
    <property type="term" value="F:DNA-binding transcription factor activity"/>
    <property type="evidence" value="ECO:0007669"/>
    <property type="project" value="TreeGrafter"/>
</dbReference>
<dbReference type="Pfam" id="PF00440">
    <property type="entry name" value="TetR_N"/>
    <property type="match status" value="1"/>
</dbReference>
<dbReference type="PANTHER" id="PTHR30055:SF242">
    <property type="entry name" value="HTH-TYPE TRANSCRIPTIONAL REPRESSOR KSTR"/>
    <property type="match status" value="1"/>
</dbReference>
<evidence type="ECO:0000313" key="2">
    <source>
        <dbReference type="EMBL" id="BBZ34182.1"/>
    </source>
</evidence>
<dbReference type="AlphaFoldDB" id="A0A7I7XZD7"/>
<keyword evidence="3" id="KW-1185">Reference proteome</keyword>
<reference evidence="2" key="2">
    <citation type="submission" date="2020-02" db="EMBL/GenBank/DDBJ databases">
        <authorList>
            <person name="Matsumoto Y."/>
            <person name="Motooka D."/>
            <person name="Nakamura S."/>
        </authorList>
    </citation>
    <scope>NUCLEOTIDE SEQUENCE</scope>
    <source>
        <strain evidence="2">JCM 13671</strain>
    </source>
</reference>
<name>A0A7I7XZD7_9MYCO</name>
<proteinExistence type="predicted"/>
<dbReference type="Proteomes" id="UP000466931">
    <property type="component" value="Chromosome"/>
</dbReference>
<dbReference type="GO" id="GO:0000976">
    <property type="term" value="F:transcription cis-regulatory region binding"/>
    <property type="evidence" value="ECO:0007669"/>
    <property type="project" value="TreeGrafter"/>
</dbReference>
<sequence>MTGGPVSLAGASDELPEYKRARRTQIVNAALAALKEHDYEQIQMRDVAERADVALGTLYRYFGSKEHVYAAVLAEWAQPVFVADDSDSRPAVQRLRAKVRAIVTSFEKRPGFFKVCLLLQNSTDPAAAQMMDEFAEVATRTLAHDFSALGEQEAHDAAVMLWGIINTVLSAAILRGHPMAHAYRISEAFVDLVAPRFPDDQRGR</sequence>
<evidence type="ECO:0000313" key="3">
    <source>
        <dbReference type="Proteomes" id="UP000466931"/>
    </source>
</evidence>
<dbReference type="Gene3D" id="1.10.357.10">
    <property type="entry name" value="Tetracycline Repressor, domain 2"/>
    <property type="match status" value="1"/>
</dbReference>
<dbReference type="EMBL" id="AP022612">
    <property type="protein sequence ID" value="BBZ34182.1"/>
    <property type="molecule type" value="Genomic_DNA"/>
</dbReference>
<dbReference type="PROSITE" id="PS50977">
    <property type="entry name" value="HTH_TETR_2"/>
    <property type="match status" value="1"/>
</dbReference>